<dbReference type="Pfam" id="PF01726">
    <property type="entry name" value="LexA_DNA_bind"/>
    <property type="match status" value="1"/>
</dbReference>
<dbReference type="Proteomes" id="UP000322214">
    <property type="component" value="Chromosome"/>
</dbReference>
<keyword evidence="1" id="KW-0678">Repressor</keyword>
<dbReference type="GO" id="GO:0003677">
    <property type="term" value="F:DNA binding"/>
    <property type="evidence" value="ECO:0007669"/>
    <property type="project" value="UniProtKB-KW"/>
</dbReference>
<dbReference type="OrthoDB" id="9802364at2"/>
<dbReference type="SUPFAM" id="SSF46785">
    <property type="entry name" value="Winged helix' DNA-binding domain"/>
    <property type="match status" value="1"/>
</dbReference>
<evidence type="ECO:0000313" key="13">
    <source>
        <dbReference type="Proteomes" id="UP000322214"/>
    </source>
</evidence>
<dbReference type="InterPro" id="IPR036390">
    <property type="entry name" value="WH_DNA-bd_sf"/>
</dbReference>
<evidence type="ECO:0000256" key="3">
    <source>
        <dbReference type="ARBA" id="ARBA00022763"/>
    </source>
</evidence>
<dbReference type="InterPro" id="IPR039418">
    <property type="entry name" value="LexA-like"/>
</dbReference>
<keyword evidence="4 12" id="KW-0378">Hydrolase</keyword>
<protein>
    <submittedName>
        <fullName evidence="12">LexA repressor</fullName>
        <ecNumber evidence="12">3.4.21.88</ecNumber>
    </submittedName>
</protein>
<evidence type="ECO:0000256" key="4">
    <source>
        <dbReference type="ARBA" id="ARBA00022801"/>
    </source>
</evidence>
<dbReference type="InterPro" id="IPR036388">
    <property type="entry name" value="WH-like_DNA-bd_sf"/>
</dbReference>
<evidence type="ECO:0000313" key="12">
    <source>
        <dbReference type="EMBL" id="QEG24103.1"/>
    </source>
</evidence>
<evidence type="ECO:0000256" key="5">
    <source>
        <dbReference type="ARBA" id="ARBA00023015"/>
    </source>
</evidence>
<evidence type="ECO:0000256" key="1">
    <source>
        <dbReference type="ARBA" id="ARBA00022491"/>
    </source>
</evidence>
<dbReference type="KEGG" id="mff:MFFC18_40190"/>
<dbReference type="GO" id="GO:0004252">
    <property type="term" value="F:serine-type endopeptidase activity"/>
    <property type="evidence" value="ECO:0007669"/>
    <property type="project" value="UniProtKB-EC"/>
</dbReference>
<organism evidence="12 13">
    <name type="scientific">Mariniblastus fucicola</name>
    <dbReference type="NCBI Taxonomy" id="980251"/>
    <lineage>
        <taxon>Bacteria</taxon>
        <taxon>Pseudomonadati</taxon>
        <taxon>Planctomycetota</taxon>
        <taxon>Planctomycetia</taxon>
        <taxon>Pirellulales</taxon>
        <taxon>Pirellulaceae</taxon>
        <taxon>Mariniblastus</taxon>
    </lineage>
</organism>
<dbReference type="CDD" id="cd06529">
    <property type="entry name" value="S24_LexA-like"/>
    <property type="match status" value="1"/>
</dbReference>
<dbReference type="GO" id="GO:0006281">
    <property type="term" value="P:DNA repair"/>
    <property type="evidence" value="ECO:0007669"/>
    <property type="project" value="UniProtKB-KW"/>
</dbReference>
<evidence type="ECO:0000259" key="11">
    <source>
        <dbReference type="Pfam" id="PF01726"/>
    </source>
</evidence>
<dbReference type="GO" id="GO:0009432">
    <property type="term" value="P:SOS response"/>
    <property type="evidence" value="ECO:0007669"/>
    <property type="project" value="UniProtKB-KW"/>
</dbReference>
<sequence>MAPETKDLTKNQRRVLKYLKQQIEHKNHVPTIREIGDHLGISSPNGVAGLLKRIEAKGMIKRTKNRARSIVLTEKCSPAGLPLVGRISAGPLTETFAQAERFEFDGLERRADYVLEVTGESMIDAQIAPGDFVLVKKQSTADRGDIVVVCDDENGTTLKYWYPEKNRVRLQPANKTMKPIYRKDVRVQGVVIGLVRKL</sequence>
<dbReference type="InterPro" id="IPR050077">
    <property type="entry name" value="LexA_repressor"/>
</dbReference>
<feature type="domain" description="LexA repressor DNA-binding" evidence="11">
    <location>
        <begin position="6"/>
        <end position="68"/>
    </location>
</feature>
<feature type="domain" description="Peptidase S24/S26A/S26B/S26C" evidence="10">
    <location>
        <begin position="82"/>
        <end position="192"/>
    </location>
</feature>
<accession>A0A5B9PPB5</accession>
<dbReference type="InterPro" id="IPR006199">
    <property type="entry name" value="LexA_DNA-bd_dom"/>
</dbReference>
<proteinExistence type="predicted"/>
<reference evidence="12 13" key="1">
    <citation type="submission" date="2019-08" db="EMBL/GenBank/DDBJ databases">
        <title>Deep-cultivation of Planctomycetes and their phenomic and genomic characterization uncovers novel biology.</title>
        <authorList>
            <person name="Wiegand S."/>
            <person name="Jogler M."/>
            <person name="Boedeker C."/>
            <person name="Pinto D."/>
            <person name="Vollmers J."/>
            <person name="Rivas-Marin E."/>
            <person name="Kohn T."/>
            <person name="Peeters S.H."/>
            <person name="Heuer A."/>
            <person name="Rast P."/>
            <person name="Oberbeckmann S."/>
            <person name="Bunk B."/>
            <person name="Jeske O."/>
            <person name="Meyerdierks A."/>
            <person name="Storesund J.E."/>
            <person name="Kallscheuer N."/>
            <person name="Luecker S."/>
            <person name="Lage O.M."/>
            <person name="Pohl T."/>
            <person name="Merkel B.J."/>
            <person name="Hornburger P."/>
            <person name="Mueller R.-W."/>
            <person name="Bruemmer F."/>
            <person name="Labrenz M."/>
            <person name="Spormann A.M."/>
            <person name="Op den Camp H."/>
            <person name="Overmann J."/>
            <person name="Amann R."/>
            <person name="Jetten M.S.M."/>
            <person name="Mascher T."/>
            <person name="Medema M.H."/>
            <person name="Devos D.P."/>
            <person name="Kaster A.-K."/>
            <person name="Ovreas L."/>
            <person name="Rohde M."/>
            <person name="Galperin M.Y."/>
            <person name="Jogler C."/>
        </authorList>
    </citation>
    <scope>NUCLEOTIDE SEQUENCE [LARGE SCALE GENOMIC DNA]</scope>
    <source>
        <strain evidence="12 13">FC18</strain>
    </source>
</reference>
<dbReference type="Gene3D" id="2.10.109.10">
    <property type="entry name" value="Umud Fragment, subunit A"/>
    <property type="match status" value="1"/>
</dbReference>
<keyword evidence="5" id="KW-0805">Transcription regulation</keyword>
<keyword evidence="6" id="KW-0238">DNA-binding</keyword>
<evidence type="ECO:0000256" key="6">
    <source>
        <dbReference type="ARBA" id="ARBA00023125"/>
    </source>
</evidence>
<dbReference type="NCBIfam" id="TIGR00498">
    <property type="entry name" value="lexA"/>
    <property type="match status" value="1"/>
</dbReference>
<dbReference type="Pfam" id="PF00717">
    <property type="entry name" value="Peptidase_S24"/>
    <property type="match status" value="1"/>
</dbReference>
<dbReference type="SUPFAM" id="SSF51306">
    <property type="entry name" value="LexA/Signal peptidase"/>
    <property type="match status" value="1"/>
</dbReference>
<keyword evidence="9" id="KW-0742">SOS response</keyword>
<keyword evidence="7" id="KW-0804">Transcription</keyword>
<keyword evidence="2" id="KW-0235">DNA replication</keyword>
<gene>
    <name evidence="12" type="primary">lexA</name>
    <name evidence="12" type="ORF">MFFC18_40190</name>
</gene>
<dbReference type="Gene3D" id="1.10.10.10">
    <property type="entry name" value="Winged helix-like DNA-binding domain superfamily/Winged helix DNA-binding domain"/>
    <property type="match status" value="1"/>
</dbReference>
<dbReference type="GO" id="GO:0006508">
    <property type="term" value="P:proteolysis"/>
    <property type="evidence" value="ECO:0007669"/>
    <property type="project" value="InterPro"/>
</dbReference>
<evidence type="ECO:0000259" key="10">
    <source>
        <dbReference type="Pfam" id="PF00717"/>
    </source>
</evidence>
<evidence type="ECO:0000256" key="2">
    <source>
        <dbReference type="ARBA" id="ARBA00022705"/>
    </source>
</evidence>
<dbReference type="InterPro" id="IPR006200">
    <property type="entry name" value="LexA"/>
</dbReference>
<keyword evidence="3" id="KW-0227">DNA damage</keyword>
<dbReference type="InterPro" id="IPR015927">
    <property type="entry name" value="Peptidase_S24_S26A/B/C"/>
</dbReference>
<dbReference type="EC" id="3.4.21.88" evidence="12"/>
<dbReference type="PANTHER" id="PTHR33516:SF2">
    <property type="entry name" value="LEXA REPRESSOR-RELATED"/>
    <property type="match status" value="1"/>
</dbReference>
<dbReference type="STRING" id="980251.GCA_001642875_02209"/>
<evidence type="ECO:0000256" key="8">
    <source>
        <dbReference type="ARBA" id="ARBA00023204"/>
    </source>
</evidence>
<keyword evidence="13" id="KW-1185">Reference proteome</keyword>
<name>A0A5B9PPB5_9BACT</name>
<dbReference type="EMBL" id="CP042912">
    <property type="protein sequence ID" value="QEG24103.1"/>
    <property type="molecule type" value="Genomic_DNA"/>
</dbReference>
<dbReference type="PANTHER" id="PTHR33516">
    <property type="entry name" value="LEXA REPRESSOR"/>
    <property type="match status" value="1"/>
</dbReference>
<dbReference type="GO" id="GO:0006260">
    <property type="term" value="P:DNA replication"/>
    <property type="evidence" value="ECO:0007669"/>
    <property type="project" value="UniProtKB-KW"/>
</dbReference>
<evidence type="ECO:0000256" key="7">
    <source>
        <dbReference type="ARBA" id="ARBA00023163"/>
    </source>
</evidence>
<dbReference type="GO" id="GO:0045892">
    <property type="term" value="P:negative regulation of DNA-templated transcription"/>
    <property type="evidence" value="ECO:0007669"/>
    <property type="project" value="InterPro"/>
</dbReference>
<dbReference type="InterPro" id="IPR036286">
    <property type="entry name" value="LexA/Signal_pep-like_sf"/>
</dbReference>
<dbReference type="RefSeq" id="WP_075084640.1">
    <property type="nucleotide sequence ID" value="NZ_CP042912.1"/>
</dbReference>
<keyword evidence="8" id="KW-0234">DNA repair</keyword>
<evidence type="ECO:0000256" key="9">
    <source>
        <dbReference type="ARBA" id="ARBA00023236"/>
    </source>
</evidence>
<dbReference type="AlphaFoldDB" id="A0A5B9PPB5"/>